<dbReference type="SUPFAM" id="SSF53448">
    <property type="entry name" value="Nucleotide-diphospho-sugar transferases"/>
    <property type="match status" value="1"/>
</dbReference>
<protein>
    <submittedName>
        <fullName evidence="5">MurNAc alpha-1-phosphate uridylyltransferase</fullName>
    </submittedName>
</protein>
<evidence type="ECO:0000256" key="1">
    <source>
        <dbReference type="ARBA" id="ARBA00022679"/>
    </source>
</evidence>
<dbReference type="EMBL" id="FPAW01000015">
    <property type="protein sequence ID" value="SFT96630.1"/>
    <property type="molecule type" value="Genomic_DNA"/>
</dbReference>
<organism evidence="5 6">
    <name type="scientific">Sedimentitalea nanhaiensis</name>
    <dbReference type="NCBI Taxonomy" id="999627"/>
    <lineage>
        <taxon>Bacteria</taxon>
        <taxon>Pseudomonadati</taxon>
        <taxon>Pseudomonadota</taxon>
        <taxon>Alphaproteobacteria</taxon>
        <taxon>Rhodobacterales</taxon>
        <taxon>Paracoccaceae</taxon>
        <taxon>Sedimentitalea</taxon>
    </lineage>
</organism>
<name>A0A1I7CB40_9RHOB</name>
<evidence type="ECO:0000259" key="4">
    <source>
        <dbReference type="Pfam" id="PF12804"/>
    </source>
</evidence>
<keyword evidence="3" id="KW-0460">Magnesium</keyword>
<dbReference type="Proteomes" id="UP000182466">
    <property type="component" value="Unassembled WGS sequence"/>
</dbReference>
<gene>
    <name evidence="5" type="ORF">SAMN05216236_11597</name>
</gene>
<evidence type="ECO:0000313" key="6">
    <source>
        <dbReference type="Proteomes" id="UP000182466"/>
    </source>
</evidence>
<dbReference type="GO" id="GO:0016779">
    <property type="term" value="F:nucleotidyltransferase activity"/>
    <property type="evidence" value="ECO:0007669"/>
    <property type="project" value="UniProtKB-KW"/>
</dbReference>
<evidence type="ECO:0000313" key="5">
    <source>
        <dbReference type="EMBL" id="SFT96630.1"/>
    </source>
</evidence>
<keyword evidence="6" id="KW-1185">Reference proteome</keyword>
<dbReference type="InterPro" id="IPR050065">
    <property type="entry name" value="GlmU-like"/>
</dbReference>
<sequence>MIHSPQAVMLFAAGFGTRMGALTQDRPKPLIHVSGRPLIDYTLDLVHALKPTRIVANTHYLPDQIEAHLQPQGVTISTELPTILETGGGLKAALPLLGPGPVFTGNTDAIWRGPNPFRLVQQVWQPDRMDALLVCVPIAEAMGHGGHGDFIPNEDGRLTRGPGWIYGGVQIIKTDRLAEIPDRVFSLNRLWDLMLEDKRLFGLPYPGKWCDVGNPQGIGLAQSLLNATNV</sequence>
<dbReference type="CDD" id="cd06422">
    <property type="entry name" value="NTP_transferase_like_1"/>
    <property type="match status" value="1"/>
</dbReference>
<dbReference type="Pfam" id="PF12804">
    <property type="entry name" value="NTP_transf_3"/>
    <property type="match status" value="1"/>
</dbReference>
<accession>A0A1I7CB40</accession>
<dbReference type="InterPro" id="IPR025877">
    <property type="entry name" value="MobA-like_NTP_Trfase"/>
</dbReference>
<dbReference type="AlphaFoldDB" id="A0A1I7CB40"/>
<evidence type="ECO:0000256" key="2">
    <source>
        <dbReference type="ARBA" id="ARBA00022695"/>
    </source>
</evidence>
<dbReference type="PANTHER" id="PTHR43584:SF8">
    <property type="entry name" value="N-ACETYLMURAMATE ALPHA-1-PHOSPHATE URIDYLYLTRANSFERASE"/>
    <property type="match status" value="1"/>
</dbReference>
<keyword evidence="2 5" id="KW-0548">Nucleotidyltransferase</keyword>
<dbReference type="STRING" id="999627.SAMN05216236_11597"/>
<evidence type="ECO:0000256" key="3">
    <source>
        <dbReference type="ARBA" id="ARBA00022842"/>
    </source>
</evidence>
<dbReference type="RefSeq" id="WP_027262634.1">
    <property type="nucleotide sequence ID" value="NZ_FPAW01000015.1"/>
</dbReference>
<dbReference type="OrthoDB" id="9788272at2"/>
<dbReference type="eggNOG" id="COG1208">
    <property type="taxonomic scope" value="Bacteria"/>
</dbReference>
<dbReference type="PANTHER" id="PTHR43584">
    <property type="entry name" value="NUCLEOTIDYL TRANSFERASE"/>
    <property type="match status" value="1"/>
</dbReference>
<dbReference type="Gene3D" id="3.90.550.10">
    <property type="entry name" value="Spore Coat Polysaccharide Biosynthesis Protein SpsA, Chain A"/>
    <property type="match status" value="1"/>
</dbReference>
<feature type="domain" description="MobA-like NTP transferase" evidence="4">
    <location>
        <begin position="10"/>
        <end position="130"/>
    </location>
</feature>
<keyword evidence="1 5" id="KW-0808">Transferase</keyword>
<proteinExistence type="predicted"/>
<reference evidence="5 6" key="1">
    <citation type="submission" date="2016-10" db="EMBL/GenBank/DDBJ databases">
        <authorList>
            <person name="de Groot N.N."/>
        </authorList>
    </citation>
    <scope>NUCLEOTIDE SEQUENCE [LARGE SCALE GENOMIC DNA]</scope>
    <source>
        <strain evidence="5 6">CGMCC 1.10959</strain>
    </source>
</reference>
<dbReference type="InterPro" id="IPR029044">
    <property type="entry name" value="Nucleotide-diphossugar_trans"/>
</dbReference>